<comment type="similarity">
    <text evidence="1">Belongs to the neocarzinostatin family.</text>
</comment>
<dbReference type="AlphaFoldDB" id="A0LR57"/>
<dbReference type="InParanoid" id="A0LR57"/>
<gene>
    <name evidence="8" type="ordered locus">Acel_0142</name>
</gene>
<evidence type="ECO:0000256" key="4">
    <source>
        <dbReference type="ARBA" id="ARBA00023125"/>
    </source>
</evidence>
<dbReference type="HOGENOM" id="CLU_1458290_0_0_11"/>
<evidence type="ECO:0000256" key="5">
    <source>
        <dbReference type="ARBA" id="ARBA00023157"/>
    </source>
</evidence>
<evidence type="ECO:0000256" key="2">
    <source>
        <dbReference type="ARBA" id="ARBA00022529"/>
    </source>
</evidence>
<dbReference type="InterPro" id="IPR027273">
    <property type="entry name" value="Neocarzinostatin-like"/>
</dbReference>
<keyword evidence="4" id="KW-0238">DNA-binding</keyword>
<dbReference type="GO" id="GO:0042742">
    <property type="term" value="P:defense response to bacterium"/>
    <property type="evidence" value="ECO:0007669"/>
    <property type="project" value="UniProtKB-KW"/>
</dbReference>
<name>A0LR57_ACIC1</name>
<evidence type="ECO:0000256" key="1">
    <source>
        <dbReference type="ARBA" id="ARBA00010648"/>
    </source>
</evidence>
<dbReference type="Proteomes" id="UP000008221">
    <property type="component" value="Chromosome"/>
</dbReference>
<keyword evidence="7" id="KW-0732">Signal</keyword>
<feature type="signal peptide" evidence="7">
    <location>
        <begin position="1"/>
        <end position="26"/>
    </location>
</feature>
<evidence type="ECO:0008006" key="10">
    <source>
        <dbReference type="Google" id="ProtNLM"/>
    </source>
</evidence>
<dbReference type="InterPro" id="IPR002186">
    <property type="entry name" value="Neocarzinostatin_fam"/>
</dbReference>
<sequence>MKRFGALSALVAPAAAVILLSAPASAASPSITVSPSTGLASGQTVKVTGTGFSPNEPLVVTECAAKGASTSQADCNLNGVVSTTSNANGAVSASITVTKGPFGQNNVTCSATQPCMITVAQPTPNPTESAFALISFAPSGVTAGTGGQADQRHNTWLVTTLAALGGAALLASAGGFAFRARRSTH</sequence>
<evidence type="ECO:0000256" key="3">
    <source>
        <dbReference type="ARBA" id="ARBA00023022"/>
    </source>
</evidence>
<protein>
    <recommendedName>
        <fullName evidence="10">Neocarzinostatin family protein</fullName>
    </recommendedName>
</protein>
<dbReference type="STRING" id="351607.Acel_0142"/>
<dbReference type="EMBL" id="CP000481">
    <property type="protein sequence ID" value="ABK51917.1"/>
    <property type="molecule type" value="Genomic_DNA"/>
</dbReference>
<dbReference type="Pfam" id="PF00960">
    <property type="entry name" value="Neocarzinostat"/>
    <property type="match status" value="1"/>
</dbReference>
<dbReference type="PRINTS" id="PR01885">
    <property type="entry name" value="MACROMOMYCIN"/>
</dbReference>
<keyword evidence="6" id="KW-0472">Membrane</keyword>
<keyword evidence="6" id="KW-0812">Transmembrane</keyword>
<keyword evidence="2" id="KW-0929">Antimicrobial</keyword>
<feature type="transmembrane region" description="Helical" evidence="6">
    <location>
        <begin position="156"/>
        <end position="178"/>
    </location>
</feature>
<evidence type="ECO:0000313" key="9">
    <source>
        <dbReference type="Proteomes" id="UP000008221"/>
    </source>
</evidence>
<dbReference type="GO" id="GO:0003677">
    <property type="term" value="F:DNA binding"/>
    <property type="evidence" value="ECO:0007669"/>
    <property type="project" value="UniProtKB-KW"/>
</dbReference>
<keyword evidence="3" id="KW-0044">Antibiotic</keyword>
<feature type="chain" id="PRO_5002626369" description="Neocarzinostatin family protein" evidence="7">
    <location>
        <begin position="27"/>
        <end position="185"/>
    </location>
</feature>
<evidence type="ECO:0000313" key="8">
    <source>
        <dbReference type="EMBL" id="ABK51917.1"/>
    </source>
</evidence>
<keyword evidence="6" id="KW-1133">Transmembrane helix</keyword>
<keyword evidence="5" id="KW-1015">Disulfide bond</keyword>
<organism evidence="8 9">
    <name type="scientific">Acidothermus cellulolyticus (strain ATCC 43068 / DSM 8971 / 11B)</name>
    <dbReference type="NCBI Taxonomy" id="351607"/>
    <lineage>
        <taxon>Bacteria</taxon>
        <taxon>Bacillati</taxon>
        <taxon>Actinomycetota</taxon>
        <taxon>Actinomycetes</taxon>
        <taxon>Acidothermales</taxon>
        <taxon>Acidothermaceae</taxon>
        <taxon>Acidothermus</taxon>
    </lineage>
</organism>
<dbReference type="RefSeq" id="WP_011718981.1">
    <property type="nucleotide sequence ID" value="NC_008578.1"/>
</dbReference>
<reference evidence="8 9" key="1">
    <citation type="journal article" date="2009" name="Genome Res.">
        <title>Complete genome of the cellulolytic thermophile Acidothermus cellulolyticus 11B provides insights into its ecophysiological and evolutionary adaptations.</title>
        <authorList>
            <person name="Barabote R.D."/>
            <person name="Xie G."/>
            <person name="Leu D.H."/>
            <person name="Normand P."/>
            <person name="Necsulea A."/>
            <person name="Daubin V."/>
            <person name="Medigue C."/>
            <person name="Adney W.S."/>
            <person name="Xu X.C."/>
            <person name="Lapidus A."/>
            <person name="Parales R.E."/>
            <person name="Detter C."/>
            <person name="Pujic P."/>
            <person name="Bruce D."/>
            <person name="Lavire C."/>
            <person name="Challacombe J.F."/>
            <person name="Brettin T.S."/>
            <person name="Berry A.M."/>
        </authorList>
    </citation>
    <scope>NUCLEOTIDE SEQUENCE [LARGE SCALE GENOMIC DNA]</scope>
    <source>
        <strain evidence="9">ATCC 43068 / DSM 8971 / 11B</strain>
    </source>
</reference>
<evidence type="ECO:0000256" key="6">
    <source>
        <dbReference type="SAM" id="Phobius"/>
    </source>
</evidence>
<dbReference type="SUPFAM" id="SSF49319">
    <property type="entry name" value="Actinoxanthin-like"/>
    <property type="match status" value="1"/>
</dbReference>
<evidence type="ECO:0000256" key="7">
    <source>
        <dbReference type="SAM" id="SignalP"/>
    </source>
</evidence>
<dbReference type="Gene3D" id="2.60.40.230">
    <property type="entry name" value="Neocarzinostatin-like"/>
    <property type="match status" value="1"/>
</dbReference>
<keyword evidence="9" id="KW-1185">Reference proteome</keyword>
<dbReference type="KEGG" id="ace:Acel_0142"/>
<accession>A0LR57</accession>
<proteinExistence type="inferred from homology"/>